<reference evidence="13" key="1">
    <citation type="submission" date="2025-08" db="UniProtKB">
        <authorList>
            <consortium name="RefSeq"/>
        </authorList>
    </citation>
    <scope>IDENTIFICATION</scope>
    <source>
        <tissue evidence="13">Kidney</tissue>
    </source>
</reference>
<comment type="subcellular location">
    <subcellularLocation>
        <location evidence="2">Chromosome</location>
        <location evidence="2">Centromere</location>
    </subcellularLocation>
    <subcellularLocation>
        <location evidence="1">Nucleus</location>
    </subcellularLocation>
</comment>
<evidence type="ECO:0000256" key="11">
    <source>
        <dbReference type="SAM" id="MobiDB-lite"/>
    </source>
</evidence>
<dbReference type="KEGG" id="dord:105991287"/>
<evidence type="ECO:0000256" key="4">
    <source>
        <dbReference type="ARBA" id="ARBA00016402"/>
    </source>
</evidence>
<feature type="coiled-coil region" evidence="10">
    <location>
        <begin position="256"/>
        <end position="311"/>
    </location>
</feature>
<feature type="compositionally biased region" description="Polar residues" evidence="11">
    <location>
        <begin position="99"/>
        <end position="114"/>
    </location>
</feature>
<feature type="compositionally biased region" description="Polar residues" evidence="11">
    <location>
        <begin position="15"/>
        <end position="24"/>
    </location>
</feature>
<feature type="region of interest" description="Disordered" evidence="11">
    <location>
        <begin position="84"/>
        <end position="114"/>
    </location>
</feature>
<dbReference type="PANTHER" id="PTHR32222">
    <property type="entry name" value="CENTROMERE PROTEIN U"/>
    <property type="match status" value="1"/>
</dbReference>
<evidence type="ECO:0000313" key="13">
    <source>
        <dbReference type="RefSeq" id="XP_012879355.1"/>
    </source>
</evidence>
<dbReference type="Proteomes" id="UP000081671">
    <property type="component" value="Unplaced"/>
</dbReference>
<comment type="similarity">
    <text evidence="3">Belongs to the CENP-U/AME1 family.</text>
</comment>
<dbReference type="GeneID" id="105991287"/>
<keyword evidence="8" id="KW-0137">Centromere</keyword>
<evidence type="ECO:0000256" key="9">
    <source>
        <dbReference type="ARBA" id="ARBA00031456"/>
    </source>
</evidence>
<protein>
    <recommendedName>
        <fullName evidence="4">Centromere protein U</fullName>
    </recommendedName>
    <alternativeName>
        <fullName evidence="9">MLF1-interacting protein</fullName>
    </alternativeName>
</protein>
<evidence type="ECO:0000256" key="5">
    <source>
        <dbReference type="ARBA" id="ARBA00022454"/>
    </source>
</evidence>
<evidence type="ECO:0000256" key="6">
    <source>
        <dbReference type="ARBA" id="ARBA00023054"/>
    </source>
</evidence>
<dbReference type="AlphaFoldDB" id="A0A1S3FSL7"/>
<gene>
    <name evidence="13" type="primary">Cenpu</name>
</gene>
<feature type="compositionally biased region" description="Basic and acidic residues" evidence="11">
    <location>
        <begin position="28"/>
        <end position="41"/>
    </location>
</feature>
<dbReference type="InParanoid" id="A0A1S3FSL7"/>
<keyword evidence="7" id="KW-0539">Nucleus</keyword>
<evidence type="ECO:0000256" key="10">
    <source>
        <dbReference type="SAM" id="Coils"/>
    </source>
</evidence>
<dbReference type="FunCoup" id="A0A1S3FSL7">
    <property type="interactions" value="1798"/>
</dbReference>
<organism evidence="12 13">
    <name type="scientific">Dipodomys ordii</name>
    <name type="common">Ord's kangaroo rat</name>
    <dbReference type="NCBI Taxonomy" id="10020"/>
    <lineage>
        <taxon>Eukaryota</taxon>
        <taxon>Metazoa</taxon>
        <taxon>Chordata</taxon>
        <taxon>Craniata</taxon>
        <taxon>Vertebrata</taxon>
        <taxon>Euteleostomi</taxon>
        <taxon>Mammalia</taxon>
        <taxon>Eutheria</taxon>
        <taxon>Euarchontoglires</taxon>
        <taxon>Glires</taxon>
        <taxon>Rodentia</taxon>
        <taxon>Castorimorpha</taxon>
        <taxon>Heteromyidae</taxon>
        <taxon>Dipodomyinae</taxon>
        <taxon>Dipodomys</taxon>
    </lineage>
</organism>
<accession>A0A1S3FSL7</accession>
<feature type="compositionally biased region" description="Basic residues" evidence="11">
    <location>
        <begin position="1"/>
        <end position="11"/>
    </location>
</feature>
<dbReference type="InterPro" id="IPR025214">
    <property type="entry name" value="CENP-U"/>
</dbReference>
<keyword evidence="5" id="KW-0158">Chromosome</keyword>
<evidence type="ECO:0000256" key="1">
    <source>
        <dbReference type="ARBA" id="ARBA00004123"/>
    </source>
</evidence>
<dbReference type="CTD" id="79682"/>
<dbReference type="GO" id="GO:0005634">
    <property type="term" value="C:nucleus"/>
    <property type="evidence" value="ECO:0007669"/>
    <property type="project" value="UniProtKB-SubCell"/>
</dbReference>
<feature type="region of interest" description="Disordered" evidence="11">
    <location>
        <begin position="1"/>
        <end position="63"/>
    </location>
</feature>
<evidence type="ECO:0000256" key="7">
    <source>
        <dbReference type="ARBA" id="ARBA00023242"/>
    </source>
</evidence>
<proteinExistence type="inferred from homology"/>
<evidence type="ECO:0000256" key="8">
    <source>
        <dbReference type="ARBA" id="ARBA00023328"/>
    </source>
</evidence>
<name>A0A1S3FSL7_DIPOR</name>
<keyword evidence="6 10" id="KW-0175">Coiled coil</keyword>
<evidence type="ECO:0000256" key="2">
    <source>
        <dbReference type="ARBA" id="ARBA00004584"/>
    </source>
</evidence>
<dbReference type="RefSeq" id="XP_012879355.1">
    <property type="nucleotide sequence ID" value="XM_013023901.1"/>
</dbReference>
<dbReference type="PANTHER" id="PTHR32222:SF1">
    <property type="entry name" value="CENTROMERE PROTEIN U"/>
    <property type="match status" value="1"/>
</dbReference>
<evidence type="ECO:0000256" key="3">
    <source>
        <dbReference type="ARBA" id="ARBA00010440"/>
    </source>
</evidence>
<evidence type="ECO:0000313" key="12">
    <source>
        <dbReference type="Proteomes" id="UP000081671"/>
    </source>
</evidence>
<dbReference type="STRING" id="10020.ENSDORP00000002408"/>
<keyword evidence="12" id="KW-1185">Reference proteome</keyword>
<dbReference type="GO" id="GO:0000775">
    <property type="term" value="C:chromosome, centromeric region"/>
    <property type="evidence" value="ECO:0007669"/>
    <property type="project" value="UniProtKB-SubCell"/>
</dbReference>
<dbReference type="Pfam" id="PF13097">
    <property type="entry name" value="CENP-U"/>
    <property type="match status" value="1"/>
</dbReference>
<dbReference type="OrthoDB" id="8959258at2759"/>
<sequence length="339" mass="39002">MALRWRVRSPRHPGSTENPKNTAGRTHFMKDKAAQEHRPIDTFDFPENSVLSRNEKDEEPYENFDPLFHSTAIYADEEEFGHCASPVPLIPQGKEEKQSSSTTENEASGNESVRVSTRKAVRSLIAYSTFSGNFLYSRSGILGMHHKGNSTYYLVVDRINLPTPDVQTTTICSPQNLALGHSAHSVDASESMHIWCLEGRKASDIMELDIILSAFEKIFLQYKQRIKSAVCEEAVTKFYLNIKEELIRMLKEVQTLKTLKRKNAKVITSIEKKRQRLIEVQDELLRLQPQLKQLQTKYEELKERKSSLSNVLCFLPNLKQLHQDYSDLQEKEPNIRDTF</sequence>